<dbReference type="AlphaFoldDB" id="A0A6L5GFH3"/>
<evidence type="ECO:0000256" key="2">
    <source>
        <dbReference type="SAM" id="SignalP"/>
    </source>
</evidence>
<feature type="chain" id="PRO_5027007563" evidence="2">
    <location>
        <begin position="31"/>
        <end position="228"/>
    </location>
</feature>
<name>A0A6L5GFH3_9ACTN</name>
<feature type="signal peptide" evidence="2">
    <location>
        <begin position="1"/>
        <end position="30"/>
    </location>
</feature>
<protein>
    <submittedName>
        <fullName evidence="3">Uncharacterized protein</fullName>
    </submittedName>
</protein>
<evidence type="ECO:0000256" key="1">
    <source>
        <dbReference type="SAM" id="MobiDB-lite"/>
    </source>
</evidence>
<accession>A0A6L5GFH3</accession>
<dbReference type="EMBL" id="WIAO01000041">
    <property type="protein sequence ID" value="MQM28341.1"/>
    <property type="molecule type" value="Genomic_DNA"/>
</dbReference>
<sequence>MILAFMRRHRLAVVAAVVPLAVLLATAVTAAPPPDGTSPRTVQSEQQTDGNPEAGRVSLASPGATFDLLGRPEPLGTGALTGVVDLSQQPGEQAVTTANLVLAGAGGPGADFGKTSVSLRPDSPADYRYNPAEEAIVVETGLEFQVERAPGIGVDGKPVFFYTSALRLLPTEAADPEVLPLDGRTFALPSPVLLWEGAAGFTGSEPVGMLSGLEITVTLPTQSKGHGA</sequence>
<feature type="compositionally biased region" description="Polar residues" evidence="1">
    <location>
        <begin position="38"/>
        <end position="50"/>
    </location>
</feature>
<feature type="region of interest" description="Disordered" evidence="1">
    <location>
        <begin position="30"/>
        <end position="56"/>
    </location>
</feature>
<evidence type="ECO:0000313" key="3">
    <source>
        <dbReference type="EMBL" id="MQM28341.1"/>
    </source>
</evidence>
<organism evidence="3 4">
    <name type="scientific">Glycomyces albidus</name>
    <dbReference type="NCBI Taxonomy" id="2656774"/>
    <lineage>
        <taxon>Bacteria</taxon>
        <taxon>Bacillati</taxon>
        <taxon>Actinomycetota</taxon>
        <taxon>Actinomycetes</taxon>
        <taxon>Glycomycetales</taxon>
        <taxon>Glycomycetaceae</taxon>
        <taxon>Glycomyces</taxon>
    </lineage>
</organism>
<proteinExistence type="predicted"/>
<dbReference type="RefSeq" id="WP_153027446.1">
    <property type="nucleotide sequence ID" value="NZ_WIAO01000041.1"/>
</dbReference>
<evidence type="ECO:0000313" key="4">
    <source>
        <dbReference type="Proteomes" id="UP000477750"/>
    </source>
</evidence>
<keyword evidence="2" id="KW-0732">Signal</keyword>
<gene>
    <name evidence="3" type="ORF">GFD30_22670</name>
</gene>
<reference evidence="3 4" key="1">
    <citation type="submission" date="2019-10" db="EMBL/GenBank/DDBJ databases">
        <title>Glycomyces albidus sp. nov., a novel actinomycete isolated from rhizosphere soil of wheat (Triticum aestivum L.).</title>
        <authorList>
            <person name="Qian L."/>
        </authorList>
    </citation>
    <scope>NUCLEOTIDE SEQUENCE [LARGE SCALE GENOMIC DNA]</scope>
    <source>
        <strain evidence="3 4">NEAU-7082</strain>
    </source>
</reference>
<keyword evidence="4" id="KW-1185">Reference proteome</keyword>
<dbReference type="Proteomes" id="UP000477750">
    <property type="component" value="Unassembled WGS sequence"/>
</dbReference>
<comment type="caution">
    <text evidence="3">The sequence shown here is derived from an EMBL/GenBank/DDBJ whole genome shotgun (WGS) entry which is preliminary data.</text>
</comment>